<gene>
    <name evidence="3" type="ORF">Gotri_011062</name>
</gene>
<dbReference type="Pfam" id="PF14392">
    <property type="entry name" value="zf-CCHC_4"/>
    <property type="match status" value="1"/>
</dbReference>
<protein>
    <recommendedName>
        <fullName evidence="2">Zinc knuckle CX2CX4HX4C domain-containing protein</fullName>
    </recommendedName>
</protein>
<evidence type="ECO:0000256" key="1">
    <source>
        <dbReference type="SAM" id="MobiDB-lite"/>
    </source>
</evidence>
<proteinExistence type="predicted"/>
<sequence length="274" mass="31597">AVIGDGSQRWGDLCNVVSEEGLIHRLRSGGVSWPIRRGDVSGAKMLKSLWHTKEPVNFVAMADGLFLVKFGLREDRERILNMAHWSFDQCLFSMVPFVKGQDISRYCFLFVPFWVRIFNIPLEKMERQVAIDIGSAIGEVLAIDRRDREGCWVEYIRVRVKLDISKSLRRVVYMVGDDGEEILCAINYERLRTFCYLCGCIGHHTHKCGMYERIKGAENLEFQYGNWLRAQMGQLNQSTDMWRNGIETIKVGGRKKRENGRSESTVDEGNFVMK</sequence>
<accession>A0A7J9ESG7</accession>
<evidence type="ECO:0000259" key="2">
    <source>
        <dbReference type="Pfam" id="PF14392"/>
    </source>
</evidence>
<keyword evidence="4" id="KW-1185">Reference proteome</keyword>
<feature type="non-terminal residue" evidence="3">
    <location>
        <position position="274"/>
    </location>
</feature>
<reference evidence="3 4" key="1">
    <citation type="journal article" date="2019" name="Genome Biol. Evol.">
        <title>Insights into the evolution of the New World diploid cottons (Gossypium, subgenus Houzingenia) based on genome sequencing.</title>
        <authorList>
            <person name="Grover C.E."/>
            <person name="Arick M.A. 2nd"/>
            <person name="Thrash A."/>
            <person name="Conover J.L."/>
            <person name="Sanders W.S."/>
            <person name="Peterson D.G."/>
            <person name="Frelichowski J.E."/>
            <person name="Scheffler J.A."/>
            <person name="Scheffler B.E."/>
            <person name="Wendel J.F."/>
        </authorList>
    </citation>
    <scope>NUCLEOTIDE SEQUENCE [LARGE SCALE GENOMIC DNA]</scope>
    <source>
        <strain evidence="3">8</strain>
        <tissue evidence="3">Leaf</tissue>
    </source>
</reference>
<feature type="domain" description="Zinc knuckle CX2CX4HX4C" evidence="2">
    <location>
        <begin position="163"/>
        <end position="208"/>
    </location>
</feature>
<comment type="caution">
    <text evidence="3">The sequence shown here is derived from an EMBL/GenBank/DDBJ whole genome shotgun (WGS) entry which is preliminary data.</text>
</comment>
<dbReference type="Proteomes" id="UP000593568">
    <property type="component" value="Unassembled WGS sequence"/>
</dbReference>
<evidence type="ECO:0000313" key="3">
    <source>
        <dbReference type="EMBL" id="MBA0775996.1"/>
    </source>
</evidence>
<dbReference type="EMBL" id="JABEZW010000009">
    <property type="protein sequence ID" value="MBA0775996.1"/>
    <property type="molecule type" value="Genomic_DNA"/>
</dbReference>
<dbReference type="InterPro" id="IPR040256">
    <property type="entry name" value="At4g02000-like"/>
</dbReference>
<name>A0A7J9ESG7_9ROSI</name>
<dbReference type="PANTHER" id="PTHR31286:SF178">
    <property type="entry name" value="DUF4283 DOMAIN-CONTAINING PROTEIN"/>
    <property type="match status" value="1"/>
</dbReference>
<dbReference type="InterPro" id="IPR025836">
    <property type="entry name" value="Zn_knuckle_CX2CX4HX4C"/>
</dbReference>
<dbReference type="AlphaFoldDB" id="A0A7J9ESG7"/>
<feature type="region of interest" description="Disordered" evidence="1">
    <location>
        <begin position="253"/>
        <end position="274"/>
    </location>
</feature>
<organism evidence="3 4">
    <name type="scientific">Gossypium trilobum</name>
    <dbReference type="NCBI Taxonomy" id="34281"/>
    <lineage>
        <taxon>Eukaryota</taxon>
        <taxon>Viridiplantae</taxon>
        <taxon>Streptophyta</taxon>
        <taxon>Embryophyta</taxon>
        <taxon>Tracheophyta</taxon>
        <taxon>Spermatophyta</taxon>
        <taxon>Magnoliopsida</taxon>
        <taxon>eudicotyledons</taxon>
        <taxon>Gunneridae</taxon>
        <taxon>Pentapetalae</taxon>
        <taxon>rosids</taxon>
        <taxon>malvids</taxon>
        <taxon>Malvales</taxon>
        <taxon>Malvaceae</taxon>
        <taxon>Malvoideae</taxon>
        <taxon>Gossypium</taxon>
    </lineage>
</organism>
<dbReference type="PANTHER" id="PTHR31286">
    <property type="entry name" value="GLYCINE-RICH CELL WALL STRUCTURAL PROTEIN 1.8-LIKE"/>
    <property type="match status" value="1"/>
</dbReference>
<evidence type="ECO:0000313" key="4">
    <source>
        <dbReference type="Proteomes" id="UP000593568"/>
    </source>
</evidence>